<evidence type="ECO:0000259" key="9">
    <source>
        <dbReference type="Pfam" id="PF00156"/>
    </source>
</evidence>
<dbReference type="EC" id="2.4.2.10" evidence="5"/>
<dbReference type="EMBL" id="BLIY01000018">
    <property type="protein sequence ID" value="GFE55300.1"/>
    <property type="molecule type" value="Genomic_DNA"/>
</dbReference>
<dbReference type="Proteomes" id="UP001057455">
    <property type="component" value="Unassembled WGS sequence"/>
</dbReference>
<dbReference type="GO" id="GO:0005737">
    <property type="term" value="C:cytoplasm"/>
    <property type="evidence" value="ECO:0007669"/>
    <property type="project" value="TreeGrafter"/>
</dbReference>
<name>A0A9W5TCA0_BABOV</name>
<comment type="caution">
    <text evidence="10">The sequence shown here is derived from an EMBL/GenBank/DDBJ whole genome shotgun (WGS) entry which is preliminary data.</text>
</comment>
<evidence type="ECO:0000256" key="1">
    <source>
        <dbReference type="ARBA" id="ARBA00003769"/>
    </source>
</evidence>
<dbReference type="CDD" id="cd06223">
    <property type="entry name" value="PRTases_typeI"/>
    <property type="match status" value="1"/>
</dbReference>
<comment type="subunit">
    <text evidence="4">Homodimer.</text>
</comment>
<comment type="pathway">
    <text evidence="2">Pyrimidine metabolism; UMP biosynthesis via de novo pathway; UMP from orotate: step 1/2.</text>
</comment>
<sequence>MEIKTLKDKCVRLCLDRGALMYGDFTLNSGVKSNVFFNSGILSDAESFTALVDLMVELLIKSGLEFDVVIGLPYKGIPIAGAICMKYWERTGKCVNFGYHRKEIKDHGEGSIFVGADRIYAPGMKVVVIDDVLTSGKALFKGLEMIEPLGVTVVGVVVILNREVNYGTVAKMLAERGVKTLCEAFTLTELQQHAAARE</sequence>
<dbReference type="GO" id="GO:0006221">
    <property type="term" value="P:pyrimidine nucleotide biosynthetic process"/>
    <property type="evidence" value="ECO:0007669"/>
    <property type="project" value="UniProtKB-KW"/>
</dbReference>
<proteinExistence type="inferred from homology"/>
<keyword evidence="6 10" id="KW-0328">Glycosyltransferase</keyword>
<evidence type="ECO:0000313" key="10">
    <source>
        <dbReference type="EMBL" id="GFE55300.1"/>
    </source>
</evidence>
<protein>
    <recommendedName>
        <fullName evidence="5">orotate phosphoribosyltransferase</fullName>
        <ecNumber evidence="5">2.4.2.10</ecNumber>
    </recommendedName>
</protein>
<evidence type="ECO:0000256" key="5">
    <source>
        <dbReference type="ARBA" id="ARBA00011971"/>
    </source>
</evidence>
<evidence type="ECO:0000313" key="11">
    <source>
        <dbReference type="Proteomes" id="UP001057455"/>
    </source>
</evidence>
<dbReference type="HAMAP" id="MF_01208">
    <property type="entry name" value="PyrE"/>
    <property type="match status" value="1"/>
</dbReference>
<dbReference type="OrthoDB" id="5553476at2759"/>
<dbReference type="InterPro" id="IPR004467">
    <property type="entry name" value="Or_phspho_trans_dom"/>
</dbReference>
<dbReference type="Gene3D" id="3.40.50.2020">
    <property type="match status" value="1"/>
</dbReference>
<evidence type="ECO:0000256" key="3">
    <source>
        <dbReference type="ARBA" id="ARBA00006340"/>
    </source>
</evidence>
<accession>A0A9W5TCA0</accession>
<evidence type="ECO:0000256" key="4">
    <source>
        <dbReference type="ARBA" id="ARBA00011738"/>
    </source>
</evidence>
<dbReference type="InterPro" id="IPR029057">
    <property type="entry name" value="PRTase-like"/>
</dbReference>
<dbReference type="InterPro" id="IPR023031">
    <property type="entry name" value="OPRT"/>
</dbReference>
<dbReference type="GO" id="GO:0004588">
    <property type="term" value="F:orotate phosphoribosyltransferase activity"/>
    <property type="evidence" value="ECO:0007669"/>
    <property type="project" value="UniProtKB-EC"/>
</dbReference>
<dbReference type="PANTHER" id="PTHR46683">
    <property type="entry name" value="OROTATE PHOSPHORIBOSYLTRANSFERASE 1-RELATED"/>
    <property type="match status" value="1"/>
</dbReference>
<reference evidence="10" key="1">
    <citation type="submission" date="2019-12" db="EMBL/GenBank/DDBJ databases">
        <title>Genome sequence of Babesia ovis.</title>
        <authorList>
            <person name="Yamagishi J."/>
            <person name="Sevinc F."/>
            <person name="Xuan X."/>
        </authorList>
    </citation>
    <scope>NUCLEOTIDE SEQUENCE</scope>
    <source>
        <strain evidence="10">Selcuk</strain>
    </source>
</reference>
<evidence type="ECO:0000256" key="6">
    <source>
        <dbReference type="ARBA" id="ARBA00022676"/>
    </source>
</evidence>
<dbReference type="PANTHER" id="PTHR46683:SF1">
    <property type="entry name" value="OROTATE PHOSPHORIBOSYLTRANSFERASE 1-RELATED"/>
    <property type="match status" value="1"/>
</dbReference>
<dbReference type="Pfam" id="PF00156">
    <property type="entry name" value="Pribosyltran"/>
    <property type="match status" value="1"/>
</dbReference>
<evidence type="ECO:0000256" key="2">
    <source>
        <dbReference type="ARBA" id="ARBA00004889"/>
    </source>
</evidence>
<dbReference type="InterPro" id="IPR000836">
    <property type="entry name" value="PRTase_dom"/>
</dbReference>
<organism evidence="10 11">
    <name type="scientific">Babesia ovis</name>
    <dbReference type="NCBI Taxonomy" id="5869"/>
    <lineage>
        <taxon>Eukaryota</taxon>
        <taxon>Sar</taxon>
        <taxon>Alveolata</taxon>
        <taxon>Apicomplexa</taxon>
        <taxon>Aconoidasida</taxon>
        <taxon>Piroplasmida</taxon>
        <taxon>Babesiidae</taxon>
        <taxon>Babesia</taxon>
    </lineage>
</organism>
<comment type="function">
    <text evidence="1">Catalyzes the transfer of a ribosyl phosphate group from 5-phosphoribose 1-diphosphate to orotate, leading to the formation of orotidine monophosphate (OMP).</text>
</comment>
<evidence type="ECO:0000256" key="7">
    <source>
        <dbReference type="ARBA" id="ARBA00022679"/>
    </source>
</evidence>
<dbReference type="NCBIfam" id="TIGR00336">
    <property type="entry name" value="pyrE"/>
    <property type="match status" value="1"/>
</dbReference>
<keyword evidence="8" id="KW-0665">Pyrimidine biosynthesis</keyword>
<dbReference type="SUPFAM" id="SSF53271">
    <property type="entry name" value="PRTase-like"/>
    <property type="match status" value="1"/>
</dbReference>
<gene>
    <name evidence="10" type="ORF">BaOVIS_027040</name>
</gene>
<evidence type="ECO:0000256" key="8">
    <source>
        <dbReference type="ARBA" id="ARBA00022975"/>
    </source>
</evidence>
<dbReference type="GO" id="GO:0006207">
    <property type="term" value="P:'de novo' pyrimidine nucleobase biosynthetic process"/>
    <property type="evidence" value="ECO:0007669"/>
    <property type="project" value="TreeGrafter"/>
</dbReference>
<feature type="domain" description="Phosphoribosyltransferase" evidence="9">
    <location>
        <begin position="55"/>
        <end position="164"/>
    </location>
</feature>
<keyword evidence="7" id="KW-0808">Transferase</keyword>
<comment type="similarity">
    <text evidence="3">Belongs to the purine/pyrimidine phosphoribosyltransferase family. PyrE subfamily.</text>
</comment>
<dbReference type="GO" id="GO:0046132">
    <property type="term" value="P:pyrimidine ribonucleoside biosynthetic process"/>
    <property type="evidence" value="ECO:0007669"/>
    <property type="project" value="TreeGrafter"/>
</dbReference>
<keyword evidence="11" id="KW-1185">Reference proteome</keyword>
<dbReference type="AlphaFoldDB" id="A0A9W5TCA0"/>